<accession>A0A251PTH4</accession>
<proteinExistence type="predicted"/>
<gene>
    <name evidence="1" type="ORF">PRUPE_3G013900</name>
</gene>
<reference evidence="1 2" key="1">
    <citation type="journal article" date="2013" name="Nat. Genet.">
        <title>The high-quality draft genome of peach (Prunus persica) identifies unique patterns of genetic diversity, domestication and genome evolution.</title>
        <authorList>
            <consortium name="International Peach Genome Initiative"/>
            <person name="Verde I."/>
            <person name="Abbott A.G."/>
            <person name="Scalabrin S."/>
            <person name="Jung S."/>
            <person name="Shu S."/>
            <person name="Marroni F."/>
            <person name="Zhebentyayeva T."/>
            <person name="Dettori M.T."/>
            <person name="Grimwood J."/>
            <person name="Cattonaro F."/>
            <person name="Zuccolo A."/>
            <person name="Rossini L."/>
            <person name="Jenkins J."/>
            <person name="Vendramin E."/>
            <person name="Meisel L.A."/>
            <person name="Decroocq V."/>
            <person name="Sosinski B."/>
            <person name="Prochnik S."/>
            <person name="Mitros T."/>
            <person name="Policriti A."/>
            <person name="Cipriani G."/>
            <person name="Dondini L."/>
            <person name="Ficklin S."/>
            <person name="Goodstein D.M."/>
            <person name="Xuan P."/>
            <person name="Del Fabbro C."/>
            <person name="Aramini V."/>
            <person name="Copetti D."/>
            <person name="Gonzalez S."/>
            <person name="Horner D.S."/>
            <person name="Falchi R."/>
            <person name="Lucas S."/>
            <person name="Mica E."/>
            <person name="Maldonado J."/>
            <person name="Lazzari B."/>
            <person name="Bielenberg D."/>
            <person name="Pirona R."/>
            <person name="Miculan M."/>
            <person name="Barakat A."/>
            <person name="Testolin R."/>
            <person name="Stella A."/>
            <person name="Tartarini S."/>
            <person name="Tonutti P."/>
            <person name="Arus P."/>
            <person name="Orellana A."/>
            <person name="Wells C."/>
            <person name="Main D."/>
            <person name="Vizzotto G."/>
            <person name="Silva H."/>
            <person name="Salamini F."/>
            <person name="Schmutz J."/>
            <person name="Morgante M."/>
            <person name="Rokhsar D.S."/>
        </authorList>
    </citation>
    <scope>NUCLEOTIDE SEQUENCE [LARGE SCALE GENOMIC DNA]</scope>
    <source>
        <strain evidence="2">cv. Nemared</strain>
    </source>
</reference>
<sequence length="93" mass="10145">VSRLSLFVESRSASFGCDLGALATARRVTGQKMIGGGRRTMLEPIPGEPNLPSPLLVPGTFEGFEFSHTFFGGSDDRCHRSRGISFCLCNCFW</sequence>
<evidence type="ECO:0000313" key="1">
    <source>
        <dbReference type="EMBL" id="ONI14867.1"/>
    </source>
</evidence>
<feature type="non-terminal residue" evidence="1">
    <location>
        <position position="93"/>
    </location>
</feature>
<keyword evidence="2" id="KW-1185">Reference proteome</keyword>
<dbReference type="AlphaFoldDB" id="A0A251PTH4"/>
<organism evidence="1 2">
    <name type="scientific">Prunus persica</name>
    <name type="common">Peach</name>
    <name type="synonym">Amygdalus persica</name>
    <dbReference type="NCBI Taxonomy" id="3760"/>
    <lineage>
        <taxon>Eukaryota</taxon>
        <taxon>Viridiplantae</taxon>
        <taxon>Streptophyta</taxon>
        <taxon>Embryophyta</taxon>
        <taxon>Tracheophyta</taxon>
        <taxon>Spermatophyta</taxon>
        <taxon>Magnoliopsida</taxon>
        <taxon>eudicotyledons</taxon>
        <taxon>Gunneridae</taxon>
        <taxon>Pentapetalae</taxon>
        <taxon>rosids</taxon>
        <taxon>fabids</taxon>
        <taxon>Rosales</taxon>
        <taxon>Rosaceae</taxon>
        <taxon>Amygdaloideae</taxon>
        <taxon>Amygdaleae</taxon>
        <taxon>Prunus</taxon>
    </lineage>
</organism>
<evidence type="ECO:0000313" key="2">
    <source>
        <dbReference type="Proteomes" id="UP000006882"/>
    </source>
</evidence>
<dbReference type="Proteomes" id="UP000006882">
    <property type="component" value="Chromosome G3"/>
</dbReference>
<dbReference type="Gramene" id="ONI14867">
    <property type="protein sequence ID" value="ONI14867"/>
    <property type="gene ID" value="PRUPE_3G013900"/>
</dbReference>
<name>A0A251PTH4_PRUPE</name>
<dbReference type="EMBL" id="CM007653">
    <property type="protein sequence ID" value="ONI14867.1"/>
    <property type="molecule type" value="Genomic_DNA"/>
</dbReference>
<protein>
    <submittedName>
        <fullName evidence="1">Uncharacterized protein</fullName>
    </submittedName>
</protein>